<keyword evidence="1" id="KW-0472">Membrane</keyword>
<reference evidence="2 3" key="1">
    <citation type="journal article" date="2011" name="J. Bacteriol.">
        <title>Genome Sequence of the Probiotic Strain Bifidobacterium animalis subsp. lactis CNCM I-2494.</title>
        <authorList>
            <person name="Chervaux C."/>
            <person name="Grimaldi C."/>
            <person name="Bolotin A."/>
            <person name="Quinquis B."/>
            <person name="Legrain-Raspaud S."/>
            <person name="van Hylckama Vlieg J.E."/>
            <person name="Denariaz G."/>
            <person name="Smokvina T."/>
        </authorList>
    </citation>
    <scope>NUCLEOTIDE SEQUENCE [LARGE SCALE GENOMIC DNA]</scope>
    <source>
        <strain evidence="2 3">CNCM I-2494</strain>
    </source>
</reference>
<dbReference type="EMBL" id="CP002915">
    <property type="protein sequence ID" value="AEK30719.1"/>
    <property type="molecule type" value="Genomic_DNA"/>
</dbReference>
<dbReference type="GeneID" id="29696384"/>
<evidence type="ECO:0000313" key="2">
    <source>
        <dbReference type="EMBL" id="AEK30719.1"/>
    </source>
</evidence>
<gene>
    <name evidence="2" type="ORF">BALAC2494_01461</name>
</gene>
<dbReference type="Proteomes" id="UP000008394">
    <property type="component" value="Chromosome"/>
</dbReference>
<evidence type="ECO:0000256" key="1">
    <source>
        <dbReference type="SAM" id="Phobius"/>
    </source>
</evidence>
<sequence length="163" mass="18305">MTSIFESVSNQLSSLPHLIPSFVRKPNENDERIDDLENQIARLDRESKWCDVELDRRIKELTAEVDSLKRTQHHDRSLRTADRVLAIVFMSLAALILVPMFLTLFHVIDPSGETIRWVVFALFAVAGGMGVAITIAHGKLPRTRDSLIVFVCAALLLLVACLL</sequence>
<keyword evidence="1" id="KW-1133">Transmembrane helix</keyword>
<protein>
    <submittedName>
        <fullName evidence="2">Hypothetical membrane associated protein</fullName>
    </submittedName>
</protein>
<dbReference type="KEGG" id="bnm:BALAC2494_01461"/>
<feature type="transmembrane region" description="Helical" evidence="1">
    <location>
        <begin position="84"/>
        <end position="108"/>
    </location>
</feature>
<dbReference type="RefSeq" id="WP_004218572.1">
    <property type="nucleotide sequence ID" value="NC_017215.1"/>
</dbReference>
<feature type="transmembrane region" description="Helical" evidence="1">
    <location>
        <begin position="147"/>
        <end position="162"/>
    </location>
</feature>
<name>A0A806FKE7_BIFAN</name>
<proteinExistence type="predicted"/>
<dbReference type="AlphaFoldDB" id="A0A806FKE7"/>
<keyword evidence="1" id="KW-0812">Transmembrane</keyword>
<evidence type="ECO:0000313" key="3">
    <source>
        <dbReference type="Proteomes" id="UP000008394"/>
    </source>
</evidence>
<feature type="transmembrane region" description="Helical" evidence="1">
    <location>
        <begin position="114"/>
        <end position="135"/>
    </location>
</feature>
<accession>A0A806FKE7</accession>
<organism evidence="2 3">
    <name type="scientific">Bifidobacterium animalis subsp. lactis CNCM I-2494</name>
    <dbReference type="NCBI Taxonomy" id="1042403"/>
    <lineage>
        <taxon>Bacteria</taxon>
        <taxon>Bacillati</taxon>
        <taxon>Actinomycetota</taxon>
        <taxon>Actinomycetes</taxon>
        <taxon>Bifidobacteriales</taxon>
        <taxon>Bifidobacteriaceae</taxon>
        <taxon>Bifidobacterium</taxon>
    </lineage>
</organism>